<evidence type="ECO:0000313" key="2">
    <source>
        <dbReference type="EMBL" id="CAL4250103.1"/>
    </source>
</evidence>
<evidence type="ECO:0000313" key="3">
    <source>
        <dbReference type="Proteomes" id="UP001497623"/>
    </source>
</evidence>
<comment type="caution">
    <text evidence="2">The sequence shown here is derived from an EMBL/GenBank/DDBJ whole genome shotgun (WGS) entry which is preliminary data.</text>
</comment>
<feature type="region of interest" description="Disordered" evidence="1">
    <location>
        <begin position="218"/>
        <end position="272"/>
    </location>
</feature>
<dbReference type="AlphaFoldDB" id="A0AAV2SXL1"/>
<feature type="non-terminal residue" evidence="2">
    <location>
        <position position="296"/>
    </location>
</feature>
<evidence type="ECO:0000256" key="1">
    <source>
        <dbReference type="SAM" id="MobiDB-lite"/>
    </source>
</evidence>
<name>A0AAV2SXL1_MEGNR</name>
<organism evidence="2 3">
    <name type="scientific">Meganyctiphanes norvegica</name>
    <name type="common">Northern krill</name>
    <name type="synonym">Thysanopoda norvegica</name>
    <dbReference type="NCBI Taxonomy" id="48144"/>
    <lineage>
        <taxon>Eukaryota</taxon>
        <taxon>Metazoa</taxon>
        <taxon>Ecdysozoa</taxon>
        <taxon>Arthropoda</taxon>
        <taxon>Crustacea</taxon>
        <taxon>Multicrustacea</taxon>
        <taxon>Malacostraca</taxon>
        <taxon>Eumalacostraca</taxon>
        <taxon>Eucarida</taxon>
        <taxon>Euphausiacea</taxon>
        <taxon>Euphausiidae</taxon>
        <taxon>Meganyctiphanes</taxon>
    </lineage>
</organism>
<evidence type="ECO:0008006" key="4">
    <source>
        <dbReference type="Google" id="ProtNLM"/>
    </source>
</evidence>
<dbReference type="Proteomes" id="UP001497623">
    <property type="component" value="Unassembled WGS sequence"/>
</dbReference>
<reference evidence="2 3" key="1">
    <citation type="submission" date="2024-05" db="EMBL/GenBank/DDBJ databases">
        <authorList>
            <person name="Wallberg A."/>
        </authorList>
    </citation>
    <scope>NUCLEOTIDE SEQUENCE [LARGE SCALE GENOMIC DNA]</scope>
</reference>
<accession>A0AAV2SXL1</accession>
<keyword evidence="3" id="KW-1185">Reference proteome</keyword>
<sequence>KMGKTKNKVCKASNTPVPTLENEGCYDTWQGDIKRWERVTTVVPSKRAMTIYFTLTGRAKTAAYQIPIENLMKADGVKTLLKKLDSIFMPDKDRRQYNAYHNMHKMMRESGASVHEFICEYEFAYFRFQQEDMTWPDTVAALNLMSACRLAEDDLKIVLSAIKGMTYDNMKTTLLRIFSNEKNKDSTAKTDSSDISVETVPYGNDKTSDAVLYSTGRRDSQGWESSSNRNAYKNRNNGKMCSSWNKTNRGNYGRNSDASNSRDTAGSRKLNPMRGGKVSTCAICNSIYHWAKDCQH</sequence>
<protein>
    <recommendedName>
        <fullName evidence="4">Polyprotein</fullName>
    </recommendedName>
</protein>
<proteinExistence type="predicted"/>
<feature type="compositionally biased region" description="Polar residues" evidence="1">
    <location>
        <begin position="222"/>
        <end position="264"/>
    </location>
</feature>
<feature type="non-terminal residue" evidence="2">
    <location>
        <position position="1"/>
    </location>
</feature>
<dbReference type="EMBL" id="CAXKWB010162311">
    <property type="protein sequence ID" value="CAL4250103.1"/>
    <property type="molecule type" value="Genomic_DNA"/>
</dbReference>
<gene>
    <name evidence="2" type="ORF">MNOR_LOCUS41639</name>
</gene>